<evidence type="ECO:0000313" key="2">
    <source>
        <dbReference type="EMBL" id="GAQ84554.1"/>
    </source>
</evidence>
<keyword evidence="3" id="KW-1185">Reference proteome</keyword>
<feature type="region of interest" description="Disordered" evidence="1">
    <location>
        <begin position="425"/>
        <end position="478"/>
    </location>
</feature>
<protein>
    <submittedName>
        <fullName evidence="2">Uncharacterized protein</fullName>
    </submittedName>
</protein>
<feature type="region of interest" description="Disordered" evidence="1">
    <location>
        <begin position="240"/>
        <end position="260"/>
    </location>
</feature>
<feature type="region of interest" description="Disordered" evidence="1">
    <location>
        <begin position="800"/>
        <end position="827"/>
    </location>
</feature>
<sequence length="1090" mass="111393">MVSATTLNKAALGQGVAASGSTLGKSTFTGARISVPCVRSSRRSEGKVCMSASKDETNKVSAPLRKGLAAGLLAATLATSAGPAYADTIPVVEKRWGQIAQKVEKAGKQAKEFTPNLDALNKKNALAEATAGKIPQRSAPKFGAKSLSEGFKRQNVSFTEAPPLTYVVDTKGTPADPATIKDDAVGGVTDPASIPGRIKDRADTIASKIGQLTPNLNADKVIPGDKGVKDIIPDLVEGSSEKIQQRSAPSYGTGKRDGQNVNFSAAPQLTYVVDTKGTPADPETVKDDAIGGVKDPASIPGRIKERAGTIASKIGELTPDLNADKVIPGDKGVKDVIPDLVEGSSEKIQQRSAPSYGTGKRDGQNVSFSAAPQLTYVVDTKGTPADPETVKDDAIGGVKDPASIPGRIKERAGTIASKIGQVLPDLPTGASADQEVGRNDRGVQNVAPRQSEGSSSVTVGPRAGTDPKGGSTGVSMTSAPSLTFVGLDTKGTPADPATVKDDVVGGVTDPASIPGRVKERADTIASKIGNLKPELPNADKAIPGDKGVKDLAPDLVEGSSEKIPQKKGGYASGTGVSMTSAPSLTFVGLDTKGTPADPETVKEDVVGGVTDPASIPGRIKERADTIASKIGNLKPDLPNLPNADQAIPGDKGVKDLAPDLVEGSSEKIPQRKGGYASGTGVSMTESAPLMFVGLDTKGTPADPATVKDDAIGGVTDPASIPGRIKERAGTIASKLPDLPNIDQALPGGKGLKDVAPDVVEGSSQKIQQRRAPGLGNYGGDGFSRSNVSLDAAPALQFVGLDTKGTPADPETVKDDVVGGVTDPASIPGRVKERAGTIASKLPSPPSASKILPSDKGLKDVAPDVVEGSSQKIRQRGAPGLGNYGADGFSRKNVSLDSAPALQFVGVDTKGTPADPETVKDDLVGGVTDPASIPGRIKERAGTIASKLPDLPNADKVIPGDKGVKDIIPDLVEGSSEKIQQRSAPSYGSQGAETNRTNVSFSSAPVVQFVGVDTKGTPADPATVKDDLVGGITDPASIPGRIKERAETIASKLPSPPKADQLIPGNKGAKDIAPDLVEGSSEKISQRSAGQ</sequence>
<reference evidence="2 3" key="1">
    <citation type="journal article" date="2014" name="Nat. Commun.">
        <title>Klebsormidium flaccidum genome reveals primary factors for plant terrestrial adaptation.</title>
        <authorList>
            <person name="Hori K."/>
            <person name="Maruyama F."/>
            <person name="Fujisawa T."/>
            <person name="Togashi T."/>
            <person name="Yamamoto N."/>
            <person name="Seo M."/>
            <person name="Sato S."/>
            <person name="Yamada T."/>
            <person name="Mori H."/>
            <person name="Tajima N."/>
            <person name="Moriyama T."/>
            <person name="Ikeuchi M."/>
            <person name="Watanabe M."/>
            <person name="Wada H."/>
            <person name="Kobayashi K."/>
            <person name="Saito M."/>
            <person name="Masuda T."/>
            <person name="Sasaki-Sekimoto Y."/>
            <person name="Mashiguchi K."/>
            <person name="Awai K."/>
            <person name="Shimojima M."/>
            <person name="Masuda S."/>
            <person name="Iwai M."/>
            <person name="Nobusawa T."/>
            <person name="Narise T."/>
            <person name="Kondo S."/>
            <person name="Saito H."/>
            <person name="Sato R."/>
            <person name="Murakawa M."/>
            <person name="Ihara Y."/>
            <person name="Oshima-Yamada Y."/>
            <person name="Ohtaka K."/>
            <person name="Satoh M."/>
            <person name="Sonobe K."/>
            <person name="Ishii M."/>
            <person name="Ohtani R."/>
            <person name="Kanamori-Sato M."/>
            <person name="Honoki R."/>
            <person name="Miyazaki D."/>
            <person name="Mochizuki H."/>
            <person name="Umetsu J."/>
            <person name="Higashi K."/>
            <person name="Shibata D."/>
            <person name="Kamiya Y."/>
            <person name="Sato N."/>
            <person name="Nakamura Y."/>
            <person name="Tabata S."/>
            <person name="Ida S."/>
            <person name="Kurokawa K."/>
            <person name="Ohta H."/>
        </authorList>
    </citation>
    <scope>NUCLEOTIDE SEQUENCE [LARGE SCALE GENOMIC DNA]</scope>
    <source>
        <strain evidence="2 3">NIES-2285</strain>
    </source>
</reference>
<feature type="compositionally biased region" description="Polar residues" evidence="1">
    <location>
        <begin position="980"/>
        <end position="996"/>
    </location>
</feature>
<dbReference type="AlphaFoldDB" id="A0A1Y1I0V7"/>
<feature type="region of interest" description="Disordered" evidence="1">
    <location>
        <begin position="379"/>
        <end position="405"/>
    </location>
</feature>
<dbReference type="OMA" id="LGHKNRR"/>
<dbReference type="EMBL" id="DF237143">
    <property type="protein sequence ID" value="GAQ84554.1"/>
    <property type="molecule type" value="Genomic_DNA"/>
</dbReference>
<feature type="region of interest" description="Disordered" evidence="1">
    <location>
        <begin position="274"/>
        <end position="300"/>
    </location>
</feature>
<gene>
    <name evidence="2" type="ORF">KFL_001940110</name>
</gene>
<proteinExistence type="predicted"/>
<dbReference type="Proteomes" id="UP000054558">
    <property type="component" value="Unassembled WGS sequence"/>
</dbReference>
<feature type="region of interest" description="Disordered" evidence="1">
    <location>
        <begin position="1011"/>
        <end position="1090"/>
    </location>
</feature>
<feature type="region of interest" description="Disordered" evidence="1">
    <location>
        <begin position="974"/>
        <end position="996"/>
    </location>
</feature>
<feature type="region of interest" description="Disordered" evidence="1">
    <location>
        <begin position="344"/>
        <end position="364"/>
    </location>
</feature>
<organism evidence="2 3">
    <name type="scientific">Klebsormidium nitens</name>
    <name type="common">Green alga</name>
    <name type="synonym">Ulothrix nitens</name>
    <dbReference type="NCBI Taxonomy" id="105231"/>
    <lineage>
        <taxon>Eukaryota</taxon>
        <taxon>Viridiplantae</taxon>
        <taxon>Streptophyta</taxon>
        <taxon>Klebsormidiophyceae</taxon>
        <taxon>Klebsormidiales</taxon>
        <taxon>Klebsormidiaceae</taxon>
        <taxon>Klebsormidium</taxon>
    </lineage>
</organism>
<feature type="region of interest" description="Disordered" evidence="1">
    <location>
        <begin position="906"/>
        <end position="933"/>
    </location>
</feature>
<evidence type="ECO:0000313" key="3">
    <source>
        <dbReference type="Proteomes" id="UP000054558"/>
    </source>
</evidence>
<feature type="compositionally biased region" description="Polar residues" evidence="1">
    <location>
        <begin position="447"/>
        <end position="458"/>
    </location>
</feature>
<evidence type="ECO:0000256" key="1">
    <source>
        <dbReference type="SAM" id="MobiDB-lite"/>
    </source>
</evidence>
<accession>A0A1Y1I0V7</accession>
<name>A0A1Y1I0V7_KLENI</name>